<evidence type="ECO:0000256" key="2">
    <source>
        <dbReference type="ARBA" id="ARBA00022649"/>
    </source>
</evidence>
<keyword evidence="2" id="KW-1277">Toxin-antitoxin system</keyword>
<reference evidence="10" key="1">
    <citation type="journal article" date="2019" name="Int. J. Syst. Evol. Microbiol.">
        <title>The Global Catalogue of Microorganisms (GCM) 10K type strain sequencing project: providing services to taxonomists for standard genome sequencing and annotation.</title>
        <authorList>
            <consortium name="The Broad Institute Genomics Platform"/>
            <consortium name="The Broad Institute Genome Sequencing Center for Infectious Disease"/>
            <person name="Wu L."/>
            <person name="Ma J."/>
        </authorList>
    </citation>
    <scope>NUCLEOTIDE SEQUENCE [LARGE SCALE GENOMIC DNA]</scope>
    <source>
        <strain evidence="10">JCM 14969</strain>
    </source>
</reference>
<organism evidence="9 10">
    <name type="scientific">Kribbella sancticallisti</name>
    <dbReference type="NCBI Taxonomy" id="460087"/>
    <lineage>
        <taxon>Bacteria</taxon>
        <taxon>Bacillati</taxon>
        <taxon>Actinomycetota</taxon>
        <taxon>Actinomycetes</taxon>
        <taxon>Propionibacteriales</taxon>
        <taxon>Kribbellaceae</taxon>
        <taxon>Kribbella</taxon>
    </lineage>
</organism>
<keyword evidence="4" id="KW-0479">Metal-binding</keyword>
<dbReference type="Gene3D" id="3.40.50.1010">
    <property type="entry name" value="5'-nuclease"/>
    <property type="match status" value="1"/>
</dbReference>
<comment type="similarity">
    <text evidence="7">Belongs to the PINc/VapC protein family.</text>
</comment>
<dbReference type="SUPFAM" id="SSF88723">
    <property type="entry name" value="PIN domain-like"/>
    <property type="match status" value="1"/>
</dbReference>
<dbReference type="RefSeq" id="WP_344218134.1">
    <property type="nucleotide sequence ID" value="NZ_BAAAOS010000037.1"/>
</dbReference>
<keyword evidence="6" id="KW-0460">Magnesium</keyword>
<dbReference type="InterPro" id="IPR002716">
    <property type="entry name" value="PIN_dom"/>
</dbReference>
<feature type="domain" description="PIN" evidence="8">
    <location>
        <begin position="16"/>
        <end position="134"/>
    </location>
</feature>
<comment type="caution">
    <text evidence="9">The sequence shown here is derived from an EMBL/GenBank/DDBJ whole genome shotgun (WGS) entry which is preliminary data.</text>
</comment>
<keyword evidence="10" id="KW-1185">Reference proteome</keyword>
<gene>
    <name evidence="9" type="ORF">GCM10009789_51150</name>
</gene>
<dbReference type="Pfam" id="PF01850">
    <property type="entry name" value="PIN"/>
    <property type="match status" value="1"/>
</dbReference>
<comment type="cofactor">
    <cofactor evidence="1">
        <name>Mg(2+)</name>
        <dbReference type="ChEBI" id="CHEBI:18420"/>
    </cofactor>
</comment>
<dbReference type="InterPro" id="IPR050556">
    <property type="entry name" value="Type_II_TA_system_RNase"/>
</dbReference>
<evidence type="ECO:0000256" key="1">
    <source>
        <dbReference type="ARBA" id="ARBA00001946"/>
    </source>
</evidence>
<evidence type="ECO:0000313" key="10">
    <source>
        <dbReference type="Proteomes" id="UP001500393"/>
    </source>
</evidence>
<evidence type="ECO:0000256" key="6">
    <source>
        <dbReference type="ARBA" id="ARBA00022842"/>
    </source>
</evidence>
<keyword evidence="3" id="KW-0540">Nuclease</keyword>
<name>A0ABP4Q028_9ACTN</name>
<evidence type="ECO:0000256" key="5">
    <source>
        <dbReference type="ARBA" id="ARBA00022801"/>
    </source>
</evidence>
<evidence type="ECO:0000256" key="7">
    <source>
        <dbReference type="ARBA" id="ARBA00038093"/>
    </source>
</evidence>
<evidence type="ECO:0000313" key="9">
    <source>
        <dbReference type="EMBL" id="GAA1591001.1"/>
    </source>
</evidence>
<evidence type="ECO:0000256" key="4">
    <source>
        <dbReference type="ARBA" id="ARBA00022723"/>
    </source>
</evidence>
<dbReference type="PANTHER" id="PTHR33653">
    <property type="entry name" value="RIBONUCLEASE VAPC2"/>
    <property type="match status" value="1"/>
</dbReference>
<proteinExistence type="inferred from homology"/>
<dbReference type="Proteomes" id="UP001500393">
    <property type="component" value="Unassembled WGS sequence"/>
</dbReference>
<dbReference type="PANTHER" id="PTHR33653:SF1">
    <property type="entry name" value="RIBONUCLEASE VAPC2"/>
    <property type="match status" value="1"/>
</dbReference>
<accession>A0ABP4Q028</accession>
<protein>
    <submittedName>
        <fullName evidence="9">Type II toxin-antitoxin system VapC family toxin</fullName>
    </submittedName>
</protein>
<keyword evidence="5" id="KW-0378">Hydrolase</keyword>
<sequence>MANERLLQAVRPTATLVDTCVLLDILTDSPQWADWSAKTVAEARDAGDLVINPIIYAEVSAGFDRIEDVDAALPGSDFLREALPYPAGFLAAQAFVAYRRRGGSRSSPLPDFYIGAHAAVNRYRLITRDTARFKSYFPSIELVTPN</sequence>
<evidence type="ECO:0000256" key="3">
    <source>
        <dbReference type="ARBA" id="ARBA00022722"/>
    </source>
</evidence>
<dbReference type="InterPro" id="IPR029060">
    <property type="entry name" value="PIN-like_dom_sf"/>
</dbReference>
<evidence type="ECO:0000259" key="8">
    <source>
        <dbReference type="Pfam" id="PF01850"/>
    </source>
</evidence>
<dbReference type="EMBL" id="BAAAOS010000037">
    <property type="protein sequence ID" value="GAA1591001.1"/>
    <property type="molecule type" value="Genomic_DNA"/>
</dbReference>